<dbReference type="InterPro" id="IPR007639">
    <property type="entry name" value="Gln-tRNA-synth_Ib_RNA-bd_N"/>
</dbReference>
<dbReference type="GO" id="GO:0004819">
    <property type="term" value="F:glutamine-tRNA ligase activity"/>
    <property type="evidence" value="ECO:0007669"/>
    <property type="project" value="UniProtKB-EC"/>
</dbReference>
<feature type="domain" description="tRNA synthetases class I (E and Q) anti-codon binding" evidence="16">
    <location>
        <begin position="744"/>
        <end position="819"/>
    </location>
</feature>
<dbReference type="Pfam" id="PF04558">
    <property type="entry name" value="tRNA_synt_1c_R1"/>
    <property type="match status" value="1"/>
</dbReference>
<evidence type="ECO:0000259" key="14">
    <source>
        <dbReference type="Pfam" id="PF04557"/>
    </source>
</evidence>
<comment type="similarity">
    <text evidence="1 11">Belongs to the class-I aminoacyl-tRNA synthetase family.</text>
</comment>
<dbReference type="InterPro" id="IPR014729">
    <property type="entry name" value="Rossmann-like_a/b/a_fold"/>
</dbReference>
<dbReference type="EMBL" id="JABSTU010000005">
    <property type="protein sequence ID" value="KAH8030801.1"/>
    <property type="molecule type" value="Genomic_DNA"/>
</dbReference>
<comment type="catalytic activity">
    <reaction evidence="9">
        <text>tRNA(Gln) + L-glutamine + ATP = L-glutaminyl-tRNA(Gln) + AMP + diphosphate</text>
        <dbReference type="Rhea" id="RHEA:20121"/>
        <dbReference type="Rhea" id="RHEA-COMP:9662"/>
        <dbReference type="Rhea" id="RHEA-COMP:9681"/>
        <dbReference type="ChEBI" id="CHEBI:30616"/>
        <dbReference type="ChEBI" id="CHEBI:33019"/>
        <dbReference type="ChEBI" id="CHEBI:58359"/>
        <dbReference type="ChEBI" id="CHEBI:78442"/>
        <dbReference type="ChEBI" id="CHEBI:78521"/>
        <dbReference type="ChEBI" id="CHEBI:456215"/>
        <dbReference type="EC" id="6.1.1.18"/>
    </reaction>
</comment>
<dbReference type="FunFam" id="2.40.240.10:FF:000008">
    <property type="entry name" value="probable glutamine--tRNA ligase"/>
    <property type="match status" value="1"/>
</dbReference>
<dbReference type="PANTHER" id="PTHR43097:SF4">
    <property type="entry name" value="GLUTAMINE--TRNA LIGASE"/>
    <property type="match status" value="1"/>
</dbReference>
<keyword evidence="6 11" id="KW-0648">Protein biosynthesis</keyword>
<protein>
    <recommendedName>
        <fullName evidence="10">Probable glutamine--tRNA ligase</fullName>
        <ecNumber evidence="2">6.1.1.18</ecNumber>
    </recommendedName>
    <alternativeName>
        <fullName evidence="8">Glutaminyl-tRNA synthetase</fullName>
    </alternativeName>
</protein>
<dbReference type="InterPro" id="IPR042558">
    <property type="entry name" value="Gln-tRNA-synth_Ib_RNA-bd_N_1"/>
</dbReference>
<dbReference type="Pfam" id="PF20974">
    <property type="entry name" value="tRNA-synt_1c_C2"/>
    <property type="match status" value="1"/>
</dbReference>
<organism evidence="17 18">
    <name type="scientific">Rhipicephalus microplus</name>
    <name type="common">Cattle tick</name>
    <name type="synonym">Boophilus microplus</name>
    <dbReference type="NCBI Taxonomy" id="6941"/>
    <lineage>
        <taxon>Eukaryota</taxon>
        <taxon>Metazoa</taxon>
        <taxon>Ecdysozoa</taxon>
        <taxon>Arthropoda</taxon>
        <taxon>Chelicerata</taxon>
        <taxon>Arachnida</taxon>
        <taxon>Acari</taxon>
        <taxon>Parasitiformes</taxon>
        <taxon>Ixodida</taxon>
        <taxon>Ixodoidea</taxon>
        <taxon>Ixodidae</taxon>
        <taxon>Rhipicephalinae</taxon>
        <taxon>Rhipicephalus</taxon>
        <taxon>Boophilus</taxon>
    </lineage>
</organism>
<feature type="domain" description="Glutaminyl-tRNA synthetase class Ib non-specific RNA-binding" evidence="14">
    <location>
        <begin position="175"/>
        <end position="272"/>
    </location>
</feature>
<comment type="caution">
    <text evidence="17">The sequence shown here is derived from an EMBL/GenBank/DDBJ whole genome shotgun (WGS) entry which is preliminary data.</text>
</comment>
<evidence type="ECO:0000259" key="15">
    <source>
        <dbReference type="Pfam" id="PF04558"/>
    </source>
</evidence>
<dbReference type="InterPro" id="IPR007638">
    <property type="entry name" value="Gln-tRNA-synth_Ib_RNA-bd_2"/>
</dbReference>
<dbReference type="InterPro" id="IPR020058">
    <property type="entry name" value="Glu/Gln-tRNA-synth_Ib_cat-dom"/>
</dbReference>
<keyword evidence="5 11" id="KW-0067">ATP-binding</keyword>
<dbReference type="Pfam" id="PF00749">
    <property type="entry name" value="tRNA-synt_1c"/>
    <property type="match status" value="1"/>
</dbReference>
<dbReference type="PROSITE" id="PS00178">
    <property type="entry name" value="AA_TRNA_LIGASE_I"/>
    <property type="match status" value="1"/>
</dbReference>
<evidence type="ECO:0000256" key="10">
    <source>
        <dbReference type="ARBA" id="ARBA00072317"/>
    </source>
</evidence>
<evidence type="ECO:0000256" key="6">
    <source>
        <dbReference type="ARBA" id="ARBA00022917"/>
    </source>
</evidence>
<dbReference type="FunFam" id="1.10.10.2420:FF:000001">
    <property type="entry name" value="Glutamine--tRNA ligase cytoplasmic"/>
    <property type="match status" value="1"/>
</dbReference>
<feature type="region of interest" description="Disordered" evidence="12">
    <location>
        <begin position="192"/>
        <end position="218"/>
    </location>
</feature>
<evidence type="ECO:0000256" key="9">
    <source>
        <dbReference type="ARBA" id="ARBA00048270"/>
    </source>
</evidence>
<dbReference type="FunFam" id="1.10.8.1290:FF:000002">
    <property type="entry name" value="Glutamine--tRNA ligase cytoplasmic"/>
    <property type="match status" value="1"/>
</dbReference>
<dbReference type="Gene3D" id="3.40.50.620">
    <property type="entry name" value="HUPs"/>
    <property type="match status" value="1"/>
</dbReference>
<keyword evidence="4 11" id="KW-0547">Nucleotide-binding</keyword>
<dbReference type="InterPro" id="IPR001412">
    <property type="entry name" value="aa-tRNA-synth_I_CS"/>
</dbReference>
<evidence type="ECO:0000259" key="16">
    <source>
        <dbReference type="Pfam" id="PF20974"/>
    </source>
</evidence>
<name>A0A9J6E991_RHIMP</name>
<dbReference type="InterPro" id="IPR011035">
    <property type="entry name" value="Ribosomal_bL25/Gln-tRNA_synth"/>
</dbReference>
<evidence type="ECO:0000256" key="1">
    <source>
        <dbReference type="ARBA" id="ARBA00005594"/>
    </source>
</evidence>
<dbReference type="Pfam" id="PF04557">
    <property type="entry name" value="tRNA_synt_1c_R2"/>
    <property type="match status" value="1"/>
</dbReference>
<evidence type="ECO:0000256" key="2">
    <source>
        <dbReference type="ARBA" id="ARBA00012836"/>
    </source>
</evidence>
<dbReference type="Gene3D" id="1.10.8.1290">
    <property type="entry name" value="Glutaminyl-tRNA synthetase, non-specific RNA binding region part 1, domain 1"/>
    <property type="match status" value="1"/>
</dbReference>
<dbReference type="FunFam" id="3.40.50.620:FF:000037">
    <property type="entry name" value="Glutamine--tRNA ligase cytoplasmic"/>
    <property type="match status" value="1"/>
</dbReference>
<dbReference type="CDD" id="cd00807">
    <property type="entry name" value="GlnRS_core"/>
    <property type="match status" value="1"/>
</dbReference>
<sequence>MAAPASAAMAMSERELKFVQIGLSEQKAKETAKNATLSQGLFDAILAAEKTTSKPITKAMGNLLYHVVTKMKGQIKQYESLLIEYVAKGKLDSEAKLSAAMDYLLTHPEPPLDTKALETHSGVGVVILPDQIEKAVEDVINNHREKLVEDRYQFNVGILLAEARAKLPFAEGKYIKNEVDLQVLHLLGPKSDADLQKASRPKTKGGKERPKACTPRDTQSVEVQLNSDGMSADTGANTMEELFRTKVHFHKPGENQKTEGYVVTPNTMAHLKHHLKVTGGQVRTRFPPEPNGILHIGHAKAINVNFGYAKSQSGVCFLRYDDTNPEKEEERFFVGIQDMVQWLGYEPYKVTHASDYFDDLYVLAVRLIERGLAYVCHQTAEELKGFNPPPSPYRDRTIEQNLRLFEASVLFHVAGTSAQMWKFVDSPAPTLQTMLRNACCRRQRSDPGGRQTDPVAYRVRFVPHPRTGDKWCIYPTYDFTHCLCDSLEHITHSLCTKEFQSRRSSYYWLCNAVDVYCPVQWEYGRLNLNYTVVSKRKIAKLIEQGIVRDWDDPRLYTLTALRRRGFPPDAINNFCAKLGLTGSLSAVDPQLLEACVRDSLNLDLHLASVVYIEVSDFRETADKSFRRLTLNQSVGLRHTGLVISISKVIKQMLTVVPRAESPKRFCVRVLEAGEILSGAADGEPCNLFRPSTPVARSPSDFADGASRPRRTLTFCCPSAMLPVTFKELEVTCQKSEDIEKPRAFIHWVSKPVKCEVRLYDRLFFHKNPEDTSEAVGGFLNDVNRDAMTICSDSLIDKSLASCSVLDKFQFERLGYFCVDQDTTPEKIVFNRTVTLKEDSGKN</sequence>
<evidence type="ECO:0000256" key="5">
    <source>
        <dbReference type="ARBA" id="ARBA00022840"/>
    </source>
</evidence>
<dbReference type="Gene3D" id="2.40.240.10">
    <property type="entry name" value="Ribosomal Protein L25, Chain P"/>
    <property type="match status" value="2"/>
</dbReference>
<dbReference type="InterPro" id="IPR000924">
    <property type="entry name" value="Glu/Gln-tRNA-synth"/>
</dbReference>
<evidence type="ECO:0000256" key="4">
    <source>
        <dbReference type="ARBA" id="ARBA00022741"/>
    </source>
</evidence>
<proteinExistence type="inferred from homology"/>
<evidence type="ECO:0000259" key="13">
    <source>
        <dbReference type="Pfam" id="PF00749"/>
    </source>
</evidence>
<reference evidence="17" key="1">
    <citation type="journal article" date="2020" name="Cell">
        <title>Large-Scale Comparative Analyses of Tick Genomes Elucidate Their Genetic Diversity and Vector Capacities.</title>
        <authorList>
            <consortium name="Tick Genome and Microbiome Consortium (TIGMIC)"/>
            <person name="Jia N."/>
            <person name="Wang J."/>
            <person name="Shi W."/>
            <person name="Du L."/>
            <person name="Sun Y."/>
            <person name="Zhan W."/>
            <person name="Jiang J.F."/>
            <person name="Wang Q."/>
            <person name="Zhang B."/>
            <person name="Ji P."/>
            <person name="Bell-Sakyi L."/>
            <person name="Cui X.M."/>
            <person name="Yuan T.T."/>
            <person name="Jiang B.G."/>
            <person name="Yang W.F."/>
            <person name="Lam T.T."/>
            <person name="Chang Q.C."/>
            <person name="Ding S.J."/>
            <person name="Wang X.J."/>
            <person name="Zhu J.G."/>
            <person name="Ruan X.D."/>
            <person name="Zhao L."/>
            <person name="Wei J.T."/>
            <person name="Ye R.Z."/>
            <person name="Que T.C."/>
            <person name="Du C.H."/>
            <person name="Zhou Y.H."/>
            <person name="Cheng J.X."/>
            <person name="Dai P.F."/>
            <person name="Guo W.B."/>
            <person name="Han X.H."/>
            <person name="Huang E.J."/>
            <person name="Li L.F."/>
            <person name="Wei W."/>
            <person name="Gao Y.C."/>
            <person name="Liu J.Z."/>
            <person name="Shao H.Z."/>
            <person name="Wang X."/>
            <person name="Wang C.C."/>
            <person name="Yang T.C."/>
            <person name="Huo Q.B."/>
            <person name="Li W."/>
            <person name="Chen H.Y."/>
            <person name="Chen S.E."/>
            <person name="Zhou L.G."/>
            <person name="Ni X.B."/>
            <person name="Tian J.H."/>
            <person name="Sheng Y."/>
            <person name="Liu T."/>
            <person name="Pan Y.S."/>
            <person name="Xia L.Y."/>
            <person name="Li J."/>
            <person name="Zhao F."/>
            <person name="Cao W.C."/>
        </authorList>
    </citation>
    <scope>NUCLEOTIDE SEQUENCE</scope>
    <source>
        <strain evidence="17">Rmic-2018</strain>
    </source>
</reference>
<evidence type="ECO:0000256" key="12">
    <source>
        <dbReference type="SAM" id="MobiDB-lite"/>
    </source>
</evidence>
<dbReference type="VEuPathDB" id="VectorBase:LOC119163717"/>
<dbReference type="InterPro" id="IPR020056">
    <property type="entry name" value="Rbsml_bL25/Gln-tRNA_synth_N"/>
</dbReference>
<dbReference type="GO" id="GO:0005829">
    <property type="term" value="C:cytosol"/>
    <property type="evidence" value="ECO:0007669"/>
    <property type="project" value="TreeGrafter"/>
</dbReference>
<dbReference type="PANTHER" id="PTHR43097">
    <property type="entry name" value="GLUTAMINE-TRNA LIGASE"/>
    <property type="match status" value="1"/>
</dbReference>
<dbReference type="GO" id="GO:0006425">
    <property type="term" value="P:glutaminyl-tRNA aminoacylation"/>
    <property type="evidence" value="ECO:0007669"/>
    <property type="project" value="InterPro"/>
</dbReference>
<dbReference type="InterPro" id="IPR049437">
    <property type="entry name" value="tRNA-synt_1c_C2"/>
</dbReference>
<evidence type="ECO:0000256" key="7">
    <source>
        <dbReference type="ARBA" id="ARBA00023146"/>
    </source>
</evidence>
<dbReference type="SUPFAM" id="SSF50715">
    <property type="entry name" value="Ribosomal protein L25-like"/>
    <property type="match status" value="2"/>
</dbReference>
<evidence type="ECO:0000256" key="8">
    <source>
        <dbReference type="ARBA" id="ARBA00030466"/>
    </source>
</evidence>
<dbReference type="GO" id="GO:0017101">
    <property type="term" value="C:aminoacyl-tRNA synthetase multienzyme complex"/>
    <property type="evidence" value="ECO:0007669"/>
    <property type="project" value="UniProtKB-ARBA"/>
</dbReference>
<evidence type="ECO:0000313" key="17">
    <source>
        <dbReference type="EMBL" id="KAH8030801.1"/>
    </source>
</evidence>
<keyword evidence="18" id="KW-1185">Reference proteome</keyword>
<accession>A0A9J6E991</accession>
<dbReference type="AlphaFoldDB" id="A0A9J6E991"/>
<dbReference type="SUPFAM" id="SSF52374">
    <property type="entry name" value="Nucleotidylyl transferase"/>
    <property type="match status" value="1"/>
</dbReference>
<reference evidence="17" key="2">
    <citation type="submission" date="2021-09" db="EMBL/GenBank/DDBJ databases">
        <authorList>
            <person name="Jia N."/>
            <person name="Wang J."/>
            <person name="Shi W."/>
            <person name="Du L."/>
            <person name="Sun Y."/>
            <person name="Zhan W."/>
            <person name="Jiang J."/>
            <person name="Wang Q."/>
            <person name="Zhang B."/>
            <person name="Ji P."/>
            <person name="Sakyi L.B."/>
            <person name="Cui X."/>
            <person name="Yuan T."/>
            <person name="Jiang B."/>
            <person name="Yang W."/>
            <person name="Lam T.T.-Y."/>
            <person name="Chang Q."/>
            <person name="Ding S."/>
            <person name="Wang X."/>
            <person name="Zhu J."/>
            <person name="Ruan X."/>
            <person name="Zhao L."/>
            <person name="Wei J."/>
            <person name="Que T."/>
            <person name="Du C."/>
            <person name="Cheng J."/>
            <person name="Dai P."/>
            <person name="Han X."/>
            <person name="Huang E."/>
            <person name="Gao Y."/>
            <person name="Liu J."/>
            <person name="Shao H."/>
            <person name="Ye R."/>
            <person name="Li L."/>
            <person name="Wei W."/>
            <person name="Wang X."/>
            <person name="Wang C."/>
            <person name="Huo Q."/>
            <person name="Li W."/>
            <person name="Guo W."/>
            <person name="Chen H."/>
            <person name="Chen S."/>
            <person name="Zhou L."/>
            <person name="Zhou L."/>
            <person name="Ni X."/>
            <person name="Tian J."/>
            <person name="Zhou Y."/>
            <person name="Sheng Y."/>
            <person name="Liu T."/>
            <person name="Pan Y."/>
            <person name="Xia L."/>
            <person name="Li J."/>
            <person name="Zhao F."/>
            <person name="Cao W."/>
        </authorList>
    </citation>
    <scope>NUCLEOTIDE SEQUENCE</scope>
    <source>
        <strain evidence="17">Rmic-2018</strain>
        <tissue evidence="17">Larvae</tissue>
    </source>
</reference>
<keyword evidence="3 11" id="KW-0436">Ligase</keyword>
<evidence type="ECO:0000313" key="18">
    <source>
        <dbReference type="Proteomes" id="UP000821866"/>
    </source>
</evidence>
<feature type="domain" description="Glutamyl/glutaminyl-tRNA synthetase class Ib catalytic" evidence="13">
    <location>
        <begin position="281"/>
        <end position="601"/>
    </location>
</feature>
<feature type="domain" description="Glutaminyl-tRNA synthetase class Ib non-specific RNA-binding" evidence="15">
    <location>
        <begin position="17"/>
        <end position="171"/>
    </location>
</feature>
<dbReference type="InterPro" id="IPR042559">
    <property type="entry name" value="Gln-tRNA-synth_Ib_RNA-bd_N_2"/>
</dbReference>
<dbReference type="Proteomes" id="UP000821866">
    <property type="component" value="Chromosome 3"/>
</dbReference>
<dbReference type="InterPro" id="IPR050132">
    <property type="entry name" value="Gln/Glu-tRNA_Ligase"/>
</dbReference>
<dbReference type="Gene3D" id="1.10.10.2420">
    <property type="match status" value="1"/>
</dbReference>
<evidence type="ECO:0000256" key="3">
    <source>
        <dbReference type="ARBA" id="ARBA00022598"/>
    </source>
</evidence>
<dbReference type="GO" id="GO:0005524">
    <property type="term" value="F:ATP binding"/>
    <property type="evidence" value="ECO:0007669"/>
    <property type="project" value="UniProtKB-KW"/>
</dbReference>
<gene>
    <name evidence="17" type="ORF">HPB51_011845</name>
</gene>
<dbReference type="PRINTS" id="PR00987">
    <property type="entry name" value="TRNASYNTHGLU"/>
</dbReference>
<evidence type="ECO:0000256" key="11">
    <source>
        <dbReference type="RuleBase" id="RU363037"/>
    </source>
</evidence>
<dbReference type="EC" id="6.1.1.18" evidence="2"/>
<keyword evidence="7 11" id="KW-0030">Aminoacyl-tRNA synthetase</keyword>